<dbReference type="GO" id="GO:0016477">
    <property type="term" value="P:cell migration"/>
    <property type="evidence" value="ECO:0007669"/>
    <property type="project" value="TreeGrafter"/>
</dbReference>
<dbReference type="InterPro" id="IPR016024">
    <property type="entry name" value="ARM-type_fold"/>
</dbReference>
<dbReference type="KEGG" id="lgi:LOTGIDRAFT_229515"/>
<evidence type="ECO:0000313" key="3">
    <source>
        <dbReference type="EMBL" id="ESO83936.1"/>
    </source>
</evidence>
<evidence type="ECO:0000259" key="2">
    <source>
        <dbReference type="SMART" id="SM01140"/>
    </source>
</evidence>
<dbReference type="GO" id="GO:0008360">
    <property type="term" value="P:regulation of cell shape"/>
    <property type="evidence" value="ECO:0007669"/>
    <property type="project" value="TreeGrafter"/>
</dbReference>
<dbReference type="PANTHER" id="PTHR45857">
    <property type="entry name" value="FORMIN-LIKE PROTEIN"/>
    <property type="match status" value="1"/>
</dbReference>
<reference evidence="3 4" key="1">
    <citation type="journal article" date="2013" name="Nature">
        <title>Insights into bilaterian evolution from three spiralian genomes.</title>
        <authorList>
            <person name="Simakov O."/>
            <person name="Marletaz F."/>
            <person name="Cho S.J."/>
            <person name="Edsinger-Gonzales E."/>
            <person name="Havlak P."/>
            <person name="Hellsten U."/>
            <person name="Kuo D.H."/>
            <person name="Larsson T."/>
            <person name="Lv J."/>
            <person name="Arendt D."/>
            <person name="Savage R."/>
            <person name="Osoegawa K."/>
            <person name="de Jong P."/>
            <person name="Grimwood J."/>
            <person name="Chapman J.A."/>
            <person name="Shapiro H."/>
            <person name="Aerts A."/>
            <person name="Otillar R.P."/>
            <person name="Terry A.Y."/>
            <person name="Boore J.L."/>
            <person name="Grigoriev I.V."/>
            <person name="Lindberg D.R."/>
            <person name="Seaver E.C."/>
            <person name="Weisblat D.A."/>
            <person name="Putnam N.H."/>
            <person name="Rokhsar D.S."/>
        </authorList>
    </citation>
    <scope>NUCLEOTIDE SEQUENCE [LARGE SCALE GENOMIC DNA]</scope>
</reference>
<protein>
    <recommendedName>
        <fullName evidence="2">Formin GTPase-binding domain-containing protein</fullName>
    </recommendedName>
</protein>
<proteinExistence type="predicted"/>
<evidence type="ECO:0000313" key="4">
    <source>
        <dbReference type="Proteomes" id="UP000030746"/>
    </source>
</evidence>
<evidence type="ECO:0000256" key="1">
    <source>
        <dbReference type="SAM" id="MobiDB-lite"/>
    </source>
</evidence>
<dbReference type="RefSeq" id="XP_009065065.1">
    <property type="nucleotide sequence ID" value="XM_009066817.1"/>
</dbReference>
<dbReference type="EMBL" id="KB203566">
    <property type="protein sequence ID" value="ESO83936.1"/>
    <property type="molecule type" value="Genomic_DNA"/>
</dbReference>
<dbReference type="GO" id="GO:0051015">
    <property type="term" value="F:actin filament binding"/>
    <property type="evidence" value="ECO:0007669"/>
    <property type="project" value="TreeGrafter"/>
</dbReference>
<accession>V3ZSS1</accession>
<dbReference type="GO" id="GO:0030866">
    <property type="term" value="P:cortical actin cytoskeleton organization"/>
    <property type="evidence" value="ECO:0007669"/>
    <property type="project" value="TreeGrafter"/>
</dbReference>
<dbReference type="CTD" id="20248031"/>
<feature type="domain" description="Formin GTPase-binding" evidence="2">
    <location>
        <begin position="29"/>
        <end position="218"/>
    </location>
</feature>
<dbReference type="Gene3D" id="1.25.10.10">
    <property type="entry name" value="Leucine-rich Repeat Variant"/>
    <property type="match status" value="1"/>
</dbReference>
<dbReference type="PANTHER" id="PTHR45857:SF4">
    <property type="entry name" value="FORMIN-LIKE PROTEIN"/>
    <property type="match status" value="1"/>
</dbReference>
<dbReference type="InterPro" id="IPR011989">
    <property type="entry name" value="ARM-like"/>
</dbReference>
<dbReference type="SUPFAM" id="SSF48371">
    <property type="entry name" value="ARM repeat"/>
    <property type="match status" value="1"/>
</dbReference>
<dbReference type="Pfam" id="PF06371">
    <property type="entry name" value="Drf_GBD"/>
    <property type="match status" value="1"/>
</dbReference>
<gene>
    <name evidence="3" type="ORF">LOTGIDRAFT_229515</name>
</gene>
<keyword evidence="4" id="KW-1185">Reference proteome</keyword>
<dbReference type="InterPro" id="IPR010473">
    <property type="entry name" value="GTPase-bd"/>
</dbReference>
<dbReference type="GeneID" id="20248031"/>
<dbReference type="InterPro" id="IPR043592">
    <property type="entry name" value="FMNL_animal"/>
</dbReference>
<dbReference type="GO" id="GO:0031267">
    <property type="term" value="F:small GTPase binding"/>
    <property type="evidence" value="ECO:0007669"/>
    <property type="project" value="InterPro"/>
</dbReference>
<dbReference type="AlphaFoldDB" id="V3ZSS1"/>
<dbReference type="GO" id="GO:0005829">
    <property type="term" value="C:cytosol"/>
    <property type="evidence" value="ECO:0007669"/>
    <property type="project" value="TreeGrafter"/>
</dbReference>
<dbReference type="STRING" id="225164.V3ZSS1"/>
<feature type="region of interest" description="Disordered" evidence="1">
    <location>
        <begin position="341"/>
        <end position="369"/>
    </location>
</feature>
<dbReference type="OrthoDB" id="6427809at2759"/>
<name>V3ZSS1_LOTGI</name>
<sequence>MIDMVVGIHSSMDGKSMLDDITNSENCSENSESEWFDDNEDLQMNNSELMTTDEKWKLIYSEQTRAPLHAVGHYINHIKKQLDEKGQKLKTKKLKDGIHPLSYLLRKLKLDLKMSYESFVSEFVRVPNNGLLLLVKLLKQLQSPHRSKSTSVSGKESRLEEYKRQLADEHDCLLCIKFTLRIQTAVELLAITEDNLQIIGNSLMSSTIKSRVATLENTRGDGLEYDDLRREIEEWKNRIIDVECLLRKPKVCSDLVMEINFDDNFTEKLNKYRQLPPIPIQNLSELPPSSIEMIMNILHRHHSQTSGQSPITPHRNSLHDVDDITSDYNTDQENYIAHVYKNTDESTSHRLDHQQQRRRSEDLTSRTKHDEENIYETLNTKPPSLSNGEFFDSLGLVVHNRRNSKKRLGSLNGNWILRTHLSMPSLNETTHNHIHTGAPEHKNFLSDGRQLTGRKIENECEKSGILAEPAPDYSPEMTRNSIIRHSSEAFLILDEFDEMLEKHDSKLNTCTTKRSEYVPPGTITYV</sequence>
<organism evidence="3 4">
    <name type="scientific">Lottia gigantea</name>
    <name type="common">Giant owl limpet</name>
    <dbReference type="NCBI Taxonomy" id="225164"/>
    <lineage>
        <taxon>Eukaryota</taxon>
        <taxon>Metazoa</taxon>
        <taxon>Spiralia</taxon>
        <taxon>Lophotrochozoa</taxon>
        <taxon>Mollusca</taxon>
        <taxon>Gastropoda</taxon>
        <taxon>Patellogastropoda</taxon>
        <taxon>Lottioidea</taxon>
        <taxon>Lottiidae</taxon>
        <taxon>Lottia</taxon>
    </lineage>
</organism>
<dbReference type="Proteomes" id="UP000030746">
    <property type="component" value="Unassembled WGS sequence"/>
</dbReference>
<dbReference type="HOGENOM" id="CLU_518063_0_0_1"/>
<dbReference type="SMART" id="SM01140">
    <property type="entry name" value="Drf_GBD"/>
    <property type="match status" value="1"/>
</dbReference>
<dbReference type="OMA" id="AKNDIMQ"/>